<reference evidence="1" key="1">
    <citation type="journal article" date="2014" name="Int. J. Syst. Evol. Microbiol.">
        <title>Complete genome sequence of Corynebacterium casei LMG S-19264T (=DSM 44701T), isolated from a smear-ripened cheese.</title>
        <authorList>
            <consortium name="US DOE Joint Genome Institute (JGI-PGF)"/>
            <person name="Walter F."/>
            <person name="Albersmeier A."/>
            <person name="Kalinowski J."/>
            <person name="Ruckert C."/>
        </authorList>
    </citation>
    <scope>NUCLEOTIDE SEQUENCE</scope>
    <source>
        <strain evidence="1">CGMCC 4.7308</strain>
    </source>
</reference>
<gene>
    <name evidence="1" type="ORF">GCM10011594_32400</name>
</gene>
<dbReference type="Proteomes" id="UP000655208">
    <property type="component" value="Unassembled WGS sequence"/>
</dbReference>
<keyword evidence="2" id="KW-1185">Reference proteome</keyword>
<dbReference type="AlphaFoldDB" id="A0A917T4K4"/>
<proteinExistence type="predicted"/>
<reference evidence="1" key="2">
    <citation type="submission" date="2020-09" db="EMBL/GenBank/DDBJ databases">
        <authorList>
            <person name="Sun Q."/>
            <person name="Zhou Y."/>
        </authorList>
    </citation>
    <scope>NUCLEOTIDE SEQUENCE</scope>
    <source>
        <strain evidence="1">CGMCC 4.7308</strain>
    </source>
</reference>
<name>A0A917T4K4_9ACTN</name>
<evidence type="ECO:0000313" key="2">
    <source>
        <dbReference type="Proteomes" id="UP000655208"/>
    </source>
</evidence>
<sequence length="254" mass="27976">MFQDCSPVGDWSVLLERLDRAGAFGRWRTWAPELATVPSPAGLPSCTAVHSDRGESDRVLGALIRVAAVDGMADPDAALVLLHLLSDGIYSLASRLPHPWAEAVALVAGELTCQIRSFPWRRRTRAYAANLLLDTKHALLKELPALGPDGTRRDVSLDPLDSLWRSLPAPAEAPAAQEVMLTDLMRWAERNSIADPDDLRMLVALQERAGYGSRSRHRIAAELGINERTLRRRRDRTLAALRAAGPRFLLERAA</sequence>
<dbReference type="EMBL" id="BMNA01000007">
    <property type="protein sequence ID" value="GGM09997.1"/>
    <property type="molecule type" value="Genomic_DNA"/>
</dbReference>
<accession>A0A917T4K4</accession>
<organism evidence="1 2">
    <name type="scientific">Nakamurella endophytica</name>
    <dbReference type="NCBI Taxonomy" id="1748367"/>
    <lineage>
        <taxon>Bacteria</taxon>
        <taxon>Bacillati</taxon>
        <taxon>Actinomycetota</taxon>
        <taxon>Actinomycetes</taxon>
        <taxon>Nakamurellales</taxon>
        <taxon>Nakamurellaceae</taxon>
        <taxon>Nakamurella</taxon>
    </lineage>
</organism>
<evidence type="ECO:0000313" key="1">
    <source>
        <dbReference type="EMBL" id="GGM09997.1"/>
    </source>
</evidence>
<comment type="caution">
    <text evidence="1">The sequence shown here is derived from an EMBL/GenBank/DDBJ whole genome shotgun (WGS) entry which is preliminary data.</text>
</comment>
<protein>
    <submittedName>
        <fullName evidence="1">Uncharacterized protein</fullName>
    </submittedName>
</protein>